<organism evidence="2 3">
    <name type="scientific">Agrocybe chaxingu</name>
    <dbReference type="NCBI Taxonomy" id="84603"/>
    <lineage>
        <taxon>Eukaryota</taxon>
        <taxon>Fungi</taxon>
        <taxon>Dikarya</taxon>
        <taxon>Basidiomycota</taxon>
        <taxon>Agaricomycotina</taxon>
        <taxon>Agaricomycetes</taxon>
        <taxon>Agaricomycetidae</taxon>
        <taxon>Agaricales</taxon>
        <taxon>Agaricineae</taxon>
        <taxon>Strophariaceae</taxon>
        <taxon>Agrocybe</taxon>
    </lineage>
</organism>
<sequence length="135" mass="14191">MSSSNESTPSPTISSDPLSENVPMLVPQTVPAESAQNVKEEAIKSSTNTPEALSGKDDEFISKMKEDVSDDEDESDDEPPAWKGGMARGRVIRPTRDNVGAKPKPTVNATGTNKPATGTNKPVTGTNRPKPGGSI</sequence>
<protein>
    <submittedName>
        <fullName evidence="2">Uncharacterized protein</fullName>
    </submittedName>
</protein>
<reference evidence="2" key="1">
    <citation type="submission" date="2022-07" db="EMBL/GenBank/DDBJ databases">
        <title>Genome Sequence of Agrocybe chaxingu.</title>
        <authorList>
            <person name="Buettner E."/>
        </authorList>
    </citation>
    <scope>NUCLEOTIDE SEQUENCE</scope>
    <source>
        <strain evidence="2">MP-N11</strain>
    </source>
</reference>
<name>A0A9W8TFY7_9AGAR</name>
<evidence type="ECO:0000313" key="3">
    <source>
        <dbReference type="Proteomes" id="UP001148786"/>
    </source>
</evidence>
<dbReference type="Proteomes" id="UP001148786">
    <property type="component" value="Unassembled WGS sequence"/>
</dbReference>
<accession>A0A9W8TFY7</accession>
<dbReference type="AlphaFoldDB" id="A0A9W8TFY7"/>
<feature type="region of interest" description="Disordered" evidence="1">
    <location>
        <begin position="1"/>
        <end position="135"/>
    </location>
</feature>
<keyword evidence="3" id="KW-1185">Reference proteome</keyword>
<feature type="compositionally biased region" description="Acidic residues" evidence="1">
    <location>
        <begin position="68"/>
        <end position="79"/>
    </location>
</feature>
<evidence type="ECO:0000313" key="2">
    <source>
        <dbReference type="EMBL" id="KAJ3516754.1"/>
    </source>
</evidence>
<gene>
    <name evidence="2" type="ORF">NLJ89_g932</name>
</gene>
<comment type="caution">
    <text evidence="2">The sequence shown here is derived from an EMBL/GenBank/DDBJ whole genome shotgun (WGS) entry which is preliminary data.</text>
</comment>
<feature type="compositionally biased region" description="Polar residues" evidence="1">
    <location>
        <begin position="107"/>
        <end position="127"/>
    </location>
</feature>
<feature type="compositionally biased region" description="Polar residues" evidence="1">
    <location>
        <begin position="1"/>
        <end position="18"/>
    </location>
</feature>
<dbReference type="OrthoDB" id="10452958at2759"/>
<evidence type="ECO:0000256" key="1">
    <source>
        <dbReference type="SAM" id="MobiDB-lite"/>
    </source>
</evidence>
<proteinExistence type="predicted"/>
<feature type="compositionally biased region" description="Basic and acidic residues" evidence="1">
    <location>
        <begin position="54"/>
        <end position="67"/>
    </location>
</feature>
<dbReference type="EMBL" id="JANKHO010000043">
    <property type="protein sequence ID" value="KAJ3516754.1"/>
    <property type="molecule type" value="Genomic_DNA"/>
</dbReference>